<keyword evidence="5 7" id="KW-0687">Ribonucleoprotein</keyword>
<dbReference type="GO" id="GO:1990904">
    <property type="term" value="C:ribonucleoprotein complex"/>
    <property type="evidence" value="ECO:0007669"/>
    <property type="project" value="UniProtKB-KW"/>
</dbReference>
<evidence type="ECO:0000256" key="6">
    <source>
        <dbReference type="ARBA" id="ARBA00035295"/>
    </source>
</evidence>
<dbReference type="GO" id="GO:0006412">
    <property type="term" value="P:translation"/>
    <property type="evidence" value="ECO:0007669"/>
    <property type="project" value="InterPro"/>
</dbReference>
<geneLocation type="chloroplast" evidence="10"/>
<keyword evidence="2 7" id="KW-0699">rRNA-binding</keyword>
<organism evidence="10">
    <name type="scientific">Pseudochlorodesmis sp. HV01306c</name>
    <dbReference type="NCBI Taxonomy" id="2358490"/>
    <lineage>
        <taxon>Eukaryota</taxon>
        <taxon>Viridiplantae</taxon>
        <taxon>Chlorophyta</taxon>
        <taxon>core chlorophytes</taxon>
        <taxon>Ulvophyceae</taxon>
        <taxon>TCBD clade</taxon>
        <taxon>Bryopsidales</taxon>
        <taxon>Bryopsidineae</taxon>
        <taxon>Bryopsidaceae</taxon>
        <taxon>Pseudochlorodesmis</taxon>
    </lineage>
</organism>
<keyword evidence="3 7" id="KW-0694">RNA-binding</keyword>
<dbReference type="InterPro" id="IPR005813">
    <property type="entry name" value="Ribosomal_bL20"/>
</dbReference>
<comment type="function">
    <text evidence="7 9">Binds directly to 23S ribosomal RNA and is necessary for the in vitro assembly process of the 50S ribosomal subunit. It is not involved in the protein synthesizing functions of that subunit.</text>
</comment>
<keyword evidence="10" id="KW-0934">Plastid</keyword>
<dbReference type="CDD" id="cd07026">
    <property type="entry name" value="Ribosomal_L20"/>
    <property type="match status" value="1"/>
</dbReference>
<sequence length="108" mass="12900">MTRVKRGNISKKRHQKKLKIAKGFRGQSSILYKTANQQILKALQNSFIDRRLKKRDFRNLWINRMNARIRQFGLNYNLFIVKNKKINRKVLAQLALYDSSIFLNFKTS</sequence>
<dbReference type="InterPro" id="IPR049946">
    <property type="entry name" value="RIBOSOMAL_L20_CS"/>
</dbReference>
<evidence type="ECO:0000256" key="8">
    <source>
        <dbReference type="RuleBase" id="RU000561"/>
    </source>
</evidence>
<dbReference type="EMBL" id="MH591097">
    <property type="protein sequence ID" value="AYC64500.1"/>
    <property type="molecule type" value="Genomic_DNA"/>
</dbReference>
<keyword evidence="4 7" id="KW-0689">Ribosomal protein</keyword>
<dbReference type="Gene3D" id="6.10.160.10">
    <property type="match status" value="1"/>
</dbReference>
<dbReference type="GO" id="GO:0000027">
    <property type="term" value="P:ribosomal large subunit assembly"/>
    <property type="evidence" value="ECO:0007669"/>
    <property type="project" value="UniProtKB-UniRule"/>
</dbReference>
<evidence type="ECO:0000256" key="4">
    <source>
        <dbReference type="ARBA" id="ARBA00022980"/>
    </source>
</evidence>
<proteinExistence type="inferred from homology"/>
<comment type="similarity">
    <text evidence="1 7 8">Belongs to the bacterial ribosomal protein bL20 family.</text>
</comment>
<dbReference type="NCBIfam" id="TIGR01032">
    <property type="entry name" value="rplT_bact"/>
    <property type="match status" value="1"/>
</dbReference>
<dbReference type="PRINTS" id="PR00062">
    <property type="entry name" value="RIBOSOMALL20"/>
</dbReference>
<dbReference type="GO" id="GO:0009507">
    <property type="term" value="C:chloroplast"/>
    <property type="evidence" value="ECO:0007669"/>
    <property type="project" value="UniProtKB-SubCell"/>
</dbReference>
<name>A0A386AYH7_9CHLO</name>
<reference evidence="10" key="1">
    <citation type="submission" date="2018-07" db="EMBL/GenBank/DDBJ databases">
        <authorList>
            <person name="Quirk P.G."/>
            <person name="Krulwich T.A."/>
        </authorList>
    </citation>
    <scope>NUCLEOTIDE SEQUENCE</scope>
</reference>
<dbReference type="SUPFAM" id="SSF74731">
    <property type="entry name" value="Ribosomal protein L20"/>
    <property type="match status" value="1"/>
</dbReference>
<accession>A0A386AYH7</accession>
<comment type="subcellular location">
    <subcellularLocation>
        <location evidence="7">Plastid</location>
        <location evidence="7">Chloroplast</location>
    </subcellularLocation>
</comment>
<dbReference type="AlphaFoldDB" id="A0A386AYH7"/>
<protein>
    <recommendedName>
        <fullName evidence="6 7">Large ribosomal subunit protein bL20c</fullName>
    </recommendedName>
</protein>
<dbReference type="GO" id="GO:0019843">
    <property type="term" value="F:rRNA binding"/>
    <property type="evidence" value="ECO:0007669"/>
    <property type="project" value="UniProtKB-UniRule"/>
</dbReference>
<evidence type="ECO:0000256" key="9">
    <source>
        <dbReference type="RuleBase" id="RU004311"/>
    </source>
</evidence>
<evidence type="ECO:0000256" key="3">
    <source>
        <dbReference type="ARBA" id="ARBA00022884"/>
    </source>
</evidence>
<evidence type="ECO:0000256" key="5">
    <source>
        <dbReference type="ARBA" id="ARBA00023274"/>
    </source>
</evidence>
<evidence type="ECO:0000256" key="2">
    <source>
        <dbReference type="ARBA" id="ARBA00022730"/>
    </source>
</evidence>
<dbReference type="Pfam" id="PF00453">
    <property type="entry name" value="Ribosomal_L20"/>
    <property type="match status" value="1"/>
</dbReference>
<dbReference type="HAMAP" id="MF_00382">
    <property type="entry name" value="Ribosomal_bL20"/>
    <property type="match status" value="1"/>
</dbReference>
<gene>
    <name evidence="7 10" type="primary">rpl20</name>
</gene>
<dbReference type="GO" id="GO:0005840">
    <property type="term" value="C:ribosome"/>
    <property type="evidence" value="ECO:0007669"/>
    <property type="project" value="UniProtKB-KW"/>
</dbReference>
<dbReference type="PANTHER" id="PTHR10986">
    <property type="entry name" value="39S RIBOSOMAL PROTEIN L20"/>
    <property type="match status" value="1"/>
</dbReference>
<dbReference type="PROSITE" id="PS00937">
    <property type="entry name" value="RIBOSOMAL_L20"/>
    <property type="match status" value="1"/>
</dbReference>
<evidence type="ECO:0000256" key="1">
    <source>
        <dbReference type="ARBA" id="ARBA00007698"/>
    </source>
</evidence>
<evidence type="ECO:0000256" key="7">
    <source>
        <dbReference type="HAMAP-Rule" id="MF_00382"/>
    </source>
</evidence>
<evidence type="ECO:0000313" key="10">
    <source>
        <dbReference type="EMBL" id="AYC64500.1"/>
    </source>
</evidence>
<keyword evidence="10" id="KW-0150">Chloroplast</keyword>
<reference evidence="10" key="2">
    <citation type="journal article" date="2019" name="Mol. Phylogenet. Evol.">
        <title>Reassessment of the classification of bryopsidales (chlorophyta) based on chloroplast phylogenomic analyses.</title>
        <authorList>
            <person name="Cremen M.C."/>
            <person name="Leliaert F."/>
            <person name="West J."/>
            <person name="Lam D.W."/>
            <person name="Shimada S."/>
            <person name="Lopez-Bautista J.M."/>
            <person name="Verbruggen H."/>
        </authorList>
    </citation>
    <scope>NUCLEOTIDE SEQUENCE</scope>
</reference>
<dbReference type="GO" id="GO:0003735">
    <property type="term" value="F:structural constituent of ribosome"/>
    <property type="evidence" value="ECO:0007669"/>
    <property type="project" value="InterPro"/>
</dbReference>
<dbReference type="InterPro" id="IPR035566">
    <property type="entry name" value="Ribosomal_protein_bL20_C"/>
</dbReference>
<dbReference type="Gene3D" id="1.10.1900.20">
    <property type="entry name" value="Ribosomal protein L20"/>
    <property type="match status" value="1"/>
</dbReference>